<sequence>MDMDISTGTYSDLEEDTVSFTDLNISQLTYKIMKGVNTLLVTTPTCDHTIDFLQGAYHHNKVKTYKHVIVNDNFHIHNNIGSGNGNLLIMYVNTLTEEHVKDIIALILYYSDIIKCIYLIPTEHNQLVSIPRHPARCQVHQFIPSDTEPIFGSEQDIINKAIQDTKGLIPLIDQCMITEILQKTAWFILQNMLIHGKVYGLVFYKSLSNIILSKYRYRECPTTDVRKINFSGDYLSGELFTNSPKDLFSTCIMELNDLANRVFSKSSMKKRSHLIERKKNPVKTDIRRTHTRTEKDLMEKLSSVLYLASVLLEDLDVPIHLKNKDIWKLPNVYRRLKYTDP</sequence>
<dbReference type="KEGG" id="vg:25392366"/>
<protein>
    <submittedName>
        <fullName evidence="1">Uncharacterized protein</fullName>
    </submittedName>
</protein>
<gene>
    <name evidence="1" type="ORF">SGPV199</name>
</gene>
<dbReference type="Proteomes" id="UP000105007">
    <property type="component" value="Segment"/>
</dbReference>
<keyword evidence="2" id="KW-1185">Reference proteome</keyword>
<dbReference type="EMBL" id="KT159937">
    <property type="protein sequence ID" value="AKR04323.1"/>
    <property type="molecule type" value="Genomic_DNA"/>
</dbReference>
<dbReference type="GeneID" id="25392366"/>
<reference evidence="1 2" key="1">
    <citation type="journal article" date="2015" name="J. Virol.">
        <title>Salmon gill poxvirus, the deepest representative of the Chordopoxvirinae.</title>
        <authorList>
            <person name="Gjessing M.C."/>
            <person name="Yutin N."/>
            <person name="Tengs T."/>
            <person name="Senkevich T."/>
            <person name="Koonin E.V."/>
            <person name="Ronning H.P."/>
            <person name="Alarson M."/>
            <person name="Ylving S."/>
            <person name="Lie K.-I."/>
            <person name="Saure B."/>
            <person name="Tran L."/>
            <person name="Moss B."/>
            <person name="Dale O.B."/>
        </authorList>
    </citation>
    <scope>NUCLEOTIDE SEQUENCE [LARGE SCALE GENOMIC DNA]</scope>
    <source>
        <strain evidence="1">2012-04-F277-L3G</strain>
    </source>
</reference>
<accession>A0A0H4XWU5</accession>
<evidence type="ECO:0000313" key="2">
    <source>
        <dbReference type="Proteomes" id="UP000105007"/>
    </source>
</evidence>
<dbReference type="RefSeq" id="YP_009162571.1">
    <property type="nucleotide sequence ID" value="NC_027707.1"/>
</dbReference>
<organism evidence="1 2">
    <name type="scientific">Salmon gill poxvirus</name>
    <dbReference type="NCBI Taxonomy" id="1680908"/>
    <lineage>
        <taxon>Viruses</taxon>
        <taxon>Varidnaviria</taxon>
        <taxon>Bamfordvirae</taxon>
        <taxon>Nucleocytoviricota</taxon>
        <taxon>Pokkesviricetes</taxon>
        <taxon>Chitovirales</taxon>
        <taxon>Poxviridae</taxon>
        <taxon>Chordopoxvirinae</taxon>
        <taxon>Salmonpoxvirus</taxon>
        <taxon>Salmonpoxvirus gillpox</taxon>
        <taxon>Salmon gillpox virus</taxon>
    </lineage>
</organism>
<evidence type="ECO:0000313" key="1">
    <source>
        <dbReference type="EMBL" id="AKR04323.1"/>
    </source>
</evidence>
<proteinExistence type="predicted"/>
<name>A0A0H4XWU5_9POXV</name>